<dbReference type="SUPFAM" id="SSF52799">
    <property type="entry name" value="(Phosphotyrosine protein) phosphatases II"/>
    <property type="match status" value="2"/>
</dbReference>
<organism evidence="3 4">
    <name type="scientific">Artemia franciscana</name>
    <name type="common">Brine shrimp</name>
    <name type="synonym">Artemia sanfranciscana</name>
    <dbReference type="NCBI Taxonomy" id="6661"/>
    <lineage>
        <taxon>Eukaryota</taxon>
        <taxon>Metazoa</taxon>
        <taxon>Ecdysozoa</taxon>
        <taxon>Arthropoda</taxon>
        <taxon>Crustacea</taxon>
        <taxon>Branchiopoda</taxon>
        <taxon>Anostraca</taxon>
        <taxon>Artemiidae</taxon>
        <taxon>Artemia</taxon>
    </lineage>
</organism>
<dbReference type="InterPro" id="IPR030564">
    <property type="entry name" value="Myotubularin"/>
</dbReference>
<gene>
    <name evidence="3" type="ORF">QYM36_002617</name>
</gene>
<dbReference type="PANTHER" id="PTHR10807">
    <property type="entry name" value="MYOTUBULARIN-RELATED"/>
    <property type="match status" value="1"/>
</dbReference>
<evidence type="ECO:0000313" key="3">
    <source>
        <dbReference type="EMBL" id="KAK2722123.1"/>
    </source>
</evidence>
<proteinExistence type="inferred from homology"/>
<reference evidence="3" key="1">
    <citation type="submission" date="2023-07" db="EMBL/GenBank/DDBJ databases">
        <title>Chromosome-level genome assembly of Artemia franciscana.</title>
        <authorList>
            <person name="Jo E."/>
        </authorList>
    </citation>
    <scope>NUCLEOTIDE SEQUENCE</scope>
    <source>
        <tissue evidence="3">Whole body</tissue>
    </source>
</reference>
<sequence>MKDVYPKTDLIGVEHPDARQIRVSFKKLMRSCLPRNLVAGTVIELLDIQGASVLVALEDGWDATPQVHLEPSRWLDCAHNILQVAGTVIELLDIQGASVLVALEDGWDATPQ</sequence>
<protein>
    <recommendedName>
        <fullName evidence="2">Myotubularin phosphatase domain-containing protein</fullName>
    </recommendedName>
</protein>
<dbReference type="InterPro" id="IPR029021">
    <property type="entry name" value="Prot-tyrosine_phosphatase-like"/>
</dbReference>
<dbReference type="InterPro" id="IPR010569">
    <property type="entry name" value="Myotubularin-like_Pase_dom"/>
</dbReference>
<comment type="similarity">
    <text evidence="1">Belongs to the protein-tyrosine phosphatase family. Non-receptor class myotubularin subfamily.</text>
</comment>
<dbReference type="EMBL" id="JAVRJZ010000005">
    <property type="protein sequence ID" value="KAK2722123.1"/>
    <property type="molecule type" value="Genomic_DNA"/>
</dbReference>
<feature type="non-terminal residue" evidence="3">
    <location>
        <position position="112"/>
    </location>
</feature>
<feature type="domain" description="Myotubularin phosphatase" evidence="2">
    <location>
        <begin position="1"/>
        <end position="112"/>
    </location>
</feature>
<dbReference type="PANTHER" id="PTHR10807:SF109">
    <property type="entry name" value="SET DOMAIN BINDING FACTOR, ISOFORM A"/>
    <property type="match status" value="1"/>
</dbReference>
<comment type="caution">
    <text evidence="3">The sequence shown here is derived from an EMBL/GenBank/DDBJ whole genome shotgun (WGS) entry which is preliminary data.</text>
</comment>
<evidence type="ECO:0000313" key="4">
    <source>
        <dbReference type="Proteomes" id="UP001187531"/>
    </source>
</evidence>
<dbReference type="AlphaFoldDB" id="A0AA88I3G5"/>
<dbReference type="GO" id="GO:0016020">
    <property type="term" value="C:membrane"/>
    <property type="evidence" value="ECO:0007669"/>
    <property type="project" value="TreeGrafter"/>
</dbReference>
<evidence type="ECO:0000256" key="1">
    <source>
        <dbReference type="ARBA" id="ARBA00007471"/>
    </source>
</evidence>
<dbReference type="Proteomes" id="UP001187531">
    <property type="component" value="Unassembled WGS sequence"/>
</dbReference>
<evidence type="ECO:0000259" key="2">
    <source>
        <dbReference type="PROSITE" id="PS51339"/>
    </source>
</evidence>
<keyword evidence="4" id="KW-1185">Reference proteome</keyword>
<dbReference type="GO" id="GO:0005737">
    <property type="term" value="C:cytoplasm"/>
    <property type="evidence" value="ECO:0007669"/>
    <property type="project" value="TreeGrafter"/>
</dbReference>
<accession>A0AA88I3G5</accession>
<dbReference type="PROSITE" id="PS51339">
    <property type="entry name" value="PPASE_MYOTUBULARIN"/>
    <property type="match status" value="1"/>
</dbReference>
<dbReference type="Pfam" id="PF06602">
    <property type="entry name" value="Myotub-related"/>
    <property type="match status" value="1"/>
</dbReference>
<name>A0AA88I3G5_ARTSF</name>
<dbReference type="GO" id="GO:0005085">
    <property type="term" value="F:guanyl-nucleotide exchange factor activity"/>
    <property type="evidence" value="ECO:0007669"/>
    <property type="project" value="TreeGrafter"/>
</dbReference>